<comment type="catalytic activity">
    <reaction evidence="1 5">
        <text>[protein]-peptidylproline (omega=180) = [protein]-peptidylproline (omega=0)</text>
        <dbReference type="Rhea" id="RHEA:16237"/>
        <dbReference type="Rhea" id="RHEA-COMP:10747"/>
        <dbReference type="Rhea" id="RHEA-COMP:10748"/>
        <dbReference type="ChEBI" id="CHEBI:83833"/>
        <dbReference type="ChEBI" id="CHEBI:83834"/>
        <dbReference type="EC" id="5.2.1.8"/>
    </reaction>
</comment>
<evidence type="ECO:0000256" key="1">
    <source>
        <dbReference type="ARBA" id="ARBA00000971"/>
    </source>
</evidence>
<dbReference type="EC" id="5.2.1.8" evidence="5"/>
<evidence type="ECO:0000256" key="4">
    <source>
        <dbReference type="PROSITE-ProRule" id="PRU00278"/>
    </source>
</evidence>
<dbReference type="InterPro" id="IPR036020">
    <property type="entry name" value="WW_dom_sf"/>
</dbReference>
<feature type="region of interest" description="Disordered" evidence="6">
    <location>
        <begin position="1"/>
        <end position="82"/>
    </location>
</feature>
<dbReference type="InterPro" id="IPR046357">
    <property type="entry name" value="PPIase_dom_sf"/>
</dbReference>
<dbReference type="AlphaFoldDB" id="A0A6J3C187"/>
<dbReference type="PANTHER" id="PTHR10657:SF4">
    <property type="entry name" value="PEPTIDYL-PROLYL CIS-TRANS ISOMERASE-RELATED"/>
    <property type="match status" value="1"/>
</dbReference>
<dbReference type="GeneID" id="113519468"/>
<dbReference type="KEGG" id="gmw:113519468"/>
<dbReference type="PANTHER" id="PTHR10657">
    <property type="entry name" value="PEPTIDYL-PROLYL CIS-TRANS ISOMERASE"/>
    <property type="match status" value="1"/>
</dbReference>
<evidence type="ECO:0000256" key="6">
    <source>
        <dbReference type="SAM" id="MobiDB-lite"/>
    </source>
</evidence>
<reference evidence="10" key="1">
    <citation type="submission" date="2025-08" db="UniProtKB">
        <authorList>
            <consortium name="RefSeq"/>
        </authorList>
    </citation>
    <scope>IDENTIFICATION</scope>
    <source>
        <tissue evidence="10">Whole larvae</tissue>
    </source>
</reference>
<dbReference type="RefSeq" id="XP_026760390.1">
    <property type="nucleotide sequence ID" value="XM_026904589.3"/>
</dbReference>
<dbReference type="Pfam" id="PF00397">
    <property type="entry name" value="WW"/>
    <property type="match status" value="1"/>
</dbReference>
<organism evidence="9 10">
    <name type="scientific">Galleria mellonella</name>
    <name type="common">Greater wax moth</name>
    <dbReference type="NCBI Taxonomy" id="7137"/>
    <lineage>
        <taxon>Eukaryota</taxon>
        <taxon>Metazoa</taxon>
        <taxon>Ecdysozoa</taxon>
        <taxon>Arthropoda</taxon>
        <taxon>Hexapoda</taxon>
        <taxon>Insecta</taxon>
        <taxon>Pterygota</taxon>
        <taxon>Neoptera</taxon>
        <taxon>Endopterygota</taxon>
        <taxon>Lepidoptera</taxon>
        <taxon>Glossata</taxon>
        <taxon>Ditrysia</taxon>
        <taxon>Pyraloidea</taxon>
        <taxon>Pyralidae</taxon>
        <taxon>Galleriinae</taxon>
        <taxon>Galleria</taxon>
    </lineage>
</organism>
<dbReference type="GO" id="GO:0003755">
    <property type="term" value="F:peptidyl-prolyl cis-trans isomerase activity"/>
    <property type="evidence" value="ECO:0007669"/>
    <property type="project" value="UniProtKB-UniRule"/>
</dbReference>
<dbReference type="SMART" id="SM00456">
    <property type="entry name" value="WW"/>
    <property type="match status" value="1"/>
</dbReference>
<dbReference type="Gene3D" id="3.10.50.40">
    <property type="match status" value="1"/>
</dbReference>
<gene>
    <name evidence="10" type="primary">LOC113519468</name>
</gene>
<dbReference type="PROSITE" id="PS50198">
    <property type="entry name" value="PPIC_PPIASE_2"/>
    <property type="match status" value="1"/>
</dbReference>
<proteinExistence type="predicted"/>
<protein>
    <recommendedName>
        <fullName evidence="5">Peptidyl-prolyl cis-trans isomerase</fullName>
        <ecNumber evidence="5">5.2.1.8</ecNumber>
    </recommendedName>
</protein>
<dbReference type="GO" id="GO:0080090">
    <property type="term" value="P:regulation of primary metabolic process"/>
    <property type="evidence" value="ECO:0007669"/>
    <property type="project" value="UniProtKB-ARBA"/>
</dbReference>
<dbReference type="Pfam" id="PF00639">
    <property type="entry name" value="Rotamase"/>
    <property type="match status" value="1"/>
</dbReference>
<sequence>MASPSSNHEDSLPEGWQARKSRSTGMTYYLNKHTRRSQWEKPERPASLNDDDDSNGAPEEVRCSHLLVKHTDSRRPSSWREDTITRSKEEALEALKGFRQKIVSKETSLEELAKIYSDCSSAKRNGDLGRFKRGRMQKPFEDVAFKLRVGQLSQPVETSSGYHIILRTA</sequence>
<keyword evidence="2 4" id="KW-0697">Rotamase</keyword>
<dbReference type="Gene3D" id="2.20.70.10">
    <property type="match status" value="1"/>
</dbReference>
<dbReference type="PROSITE" id="PS01159">
    <property type="entry name" value="WW_DOMAIN_1"/>
    <property type="match status" value="1"/>
</dbReference>
<evidence type="ECO:0000313" key="9">
    <source>
        <dbReference type="Proteomes" id="UP001652740"/>
    </source>
</evidence>
<feature type="domain" description="PpiC" evidence="8">
    <location>
        <begin position="58"/>
        <end position="169"/>
    </location>
</feature>
<evidence type="ECO:0000256" key="3">
    <source>
        <dbReference type="ARBA" id="ARBA00023235"/>
    </source>
</evidence>
<evidence type="ECO:0000259" key="8">
    <source>
        <dbReference type="PROSITE" id="PS50198"/>
    </source>
</evidence>
<keyword evidence="9" id="KW-1185">Reference proteome</keyword>
<dbReference type="SUPFAM" id="SSF51045">
    <property type="entry name" value="WW domain"/>
    <property type="match status" value="1"/>
</dbReference>
<dbReference type="GO" id="GO:0060255">
    <property type="term" value="P:regulation of macromolecule metabolic process"/>
    <property type="evidence" value="ECO:0007669"/>
    <property type="project" value="UniProtKB-ARBA"/>
</dbReference>
<evidence type="ECO:0000313" key="10">
    <source>
        <dbReference type="RefSeq" id="XP_026760390.1"/>
    </source>
</evidence>
<feature type="compositionally biased region" description="Basic and acidic residues" evidence="6">
    <location>
        <begin position="59"/>
        <end position="82"/>
    </location>
</feature>
<dbReference type="SUPFAM" id="SSF54534">
    <property type="entry name" value="FKBP-like"/>
    <property type="match status" value="1"/>
</dbReference>
<dbReference type="Proteomes" id="UP001652740">
    <property type="component" value="Unplaced"/>
</dbReference>
<dbReference type="InterPro" id="IPR000297">
    <property type="entry name" value="PPIase_PpiC"/>
</dbReference>
<dbReference type="GO" id="GO:0005829">
    <property type="term" value="C:cytosol"/>
    <property type="evidence" value="ECO:0007669"/>
    <property type="project" value="TreeGrafter"/>
</dbReference>
<dbReference type="InterPro" id="IPR001202">
    <property type="entry name" value="WW_dom"/>
</dbReference>
<evidence type="ECO:0000256" key="5">
    <source>
        <dbReference type="RuleBase" id="RU363014"/>
    </source>
</evidence>
<feature type="domain" description="WW" evidence="7">
    <location>
        <begin position="10"/>
        <end position="44"/>
    </location>
</feature>
<keyword evidence="3 4" id="KW-0413">Isomerase</keyword>
<dbReference type="GO" id="GO:0005634">
    <property type="term" value="C:nucleus"/>
    <property type="evidence" value="ECO:0007669"/>
    <property type="project" value="TreeGrafter"/>
</dbReference>
<dbReference type="OrthoDB" id="2530521at2759"/>
<dbReference type="PROSITE" id="PS50020">
    <property type="entry name" value="WW_DOMAIN_2"/>
    <property type="match status" value="1"/>
</dbReference>
<dbReference type="InterPro" id="IPR051370">
    <property type="entry name" value="PPIase_Pin1"/>
</dbReference>
<dbReference type="FunFam" id="3.10.50.40:FF:000010">
    <property type="entry name" value="Peptidyl-prolyl cis-trans isomerase Pin1"/>
    <property type="match status" value="1"/>
</dbReference>
<evidence type="ECO:0000259" key="7">
    <source>
        <dbReference type="PROSITE" id="PS50020"/>
    </source>
</evidence>
<dbReference type="CDD" id="cd00201">
    <property type="entry name" value="WW"/>
    <property type="match status" value="1"/>
</dbReference>
<accession>A0A6J3C187</accession>
<evidence type="ECO:0000256" key="2">
    <source>
        <dbReference type="ARBA" id="ARBA00023110"/>
    </source>
</evidence>
<name>A0A6J3C187_GALME</name>